<gene>
    <name evidence="3" type="ORF">BXY58_1907</name>
</gene>
<dbReference type="Pfam" id="PF13568">
    <property type="entry name" value="OMP_b-brl_2"/>
    <property type="match status" value="1"/>
</dbReference>
<evidence type="ECO:0000313" key="4">
    <source>
        <dbReference type="Proteomes" id="UP000285906"/>
    </source>
</evidence>
<keyword evidence="1" id="KW-0732">Signal</keyword>
<evidence type="ECO:0000313" key="3">
    <source>
        <dbReference type="EMBL" id="RKE87771.1"/>
    </source>
</evidence>
<reference evidence="3 4" key="1">
    <citation type="submission" date="2018-09" db="EMBL/GenBank/DDBJ databases">
        <title>Genomic Encyclopedia of Archaeal and Bacterial Type Strains, Phase II (KMG-II): from individual species to whole genera.</title>
        <authorList>
            <person name="Goeker M."/>
        </authorList>
    </citation>
    <scope>NUCLEOTIDE SEQUENCE [LARGE SCALE GENOMIC DNA]</scope>
    <source>
        <strain evidence="3 4">DSM 27620</strain>
    </source>
</reference>
<name>A0A420DA39_9FLAO</name>
<dbReference type="EMBL" id="RAQH01000004">
    <property type="protein sequence ID" value="RKE87771.1"/>
    <property type="molecule type" value="Genomic_DNA"/>
</dbReference>
<feature type="chain" id="PRO_5019026789" evidence="1">
    <location>
        <begin position="19"/>
        <end position="211"/>
    </location>
</feature>
<organism evidence="3 4">
    <name type="scientific">Epilithonimonas arachidiradicis</name>
    <dbReference type="NCBI Taxonomy" id="1617282"/>
    <lineage>
        <taxon>Bacteria</taxon>
        <taxon>Pseudomonadati</taxon>
        <taxon>Bacteroidota</taxon>
        <taxon>Flavobacteriia</taxon>
        <taxon>Flavobacteriales</taxon>
        <taxon>Weeksellaceae</taxon>
        <taxon>Chryseobacterium group</taxon>
        <taxon>Epilithonimonas</taxon>
    </lineage>
</organism>
<dbReference type="InterPro" id="IPR011250">
    <property type="entry name" value="OMP/PagP_B-barrel"/>
</dbReference>
<protein>
    <submittedName>
        <fullName evidence="3">Outer membrane protein with beta-barrel domain</fullName>
    </submittedName>
</protein>
<sequence>MKKIILLLLMAVSSLTLAQTHFGVKAGYINSSLDWKDSPDTFWEDFSDFDSKSYFYVGGFAEHFLTTKLALQGELIYTELGGKTAVDLYDLVGNEIIQGGTMELKYKYSQIQVPISAKYYIIDKFSVLGGFNFGFNVDSKIKSDFTINGNSSNKLENVKSINVFPFIGTEFHFNKNIFADARYNFGISNINKEGIDTRVSFFQIGLGYRFK</sequence>
<dbReference type="InterPro" id="IPR025665">
    <property type="entry name" value="Beta-barrel_OMP_2"/>
</dbReference>
<feature type="domain" description="Outer membrane protein beta-barrel" evidence="2">
    <location>
        <begin position="19"/>
        <end position="190"/>
    </location>
</feature>
<accession>A0A420DA39</accession>
<dbReference type="RefSeq" id="WP_170144214.1">
    <property type="nucleotide sequence ID" value="NZ_BMCW01000003.1"/>
</dbReference>
<dbReference type="Gene3D" id="2.40.160.20">
    <property type="match status" value="1"/>
</dbReference>
<evidence type="ECO:0000259" key="2">
    <source>
        <dbReference type="Pfam" id="PF13568"/>
    </source>
</evidence>
<comment type="caution">
    <text evidence="3">The sequence shown here is derived from an EMBL/GenBank/DDBJ whole genome shotgun (WGS) entry which is preliminary data.</text>
</comment>
<dbReference type="SUPFAM" id="SSF56925">
    <property type="entry name" value="OMPA-like"/>
    <property type="match status" value="1"/>
</dbReference>
<proteinExistence type="predicted"/>
<dbReference type="Proteomes" id="UP000285906">
    <property type="component" value="Unassembled WGS sequence"/>
</dbReference>
<evidence type="ECO:0000256" key="1">
    <source>
        <dbReference type="SAM" id="SignalP"/>
    </source>
</evidence>
<feature type="signal peptide" evidence="1">
    <location>
        <begin position="1"/>
        <end position="18"/>
    </location>
</feature>
<dbReference type="AlphaFoldDB" id="A0A420DA39"/>